<protein>
    <submittedName>
        <fullName evidence="1">Uncharacterized protein</fullName>
    </submittedName>
</protein>
<sequence>MASSIPDTQGMDGLAVSITSISLDQRNSAKDEALRSESPTILLSPPSSAPAHQTDALHSEQISRSASCSSEPPRSHPSRNGSDLDVERTSLSLGPPLDDTLLGAIRNSRDRVFFMQHEREMAAMVNDSNRHTWELPLMNAYQRLLVHRCADQFQLIHQLDPLTKSVTLTRQACTKLPEVRLSQQALALIEKEFGSSPGTPGTPPASASGTSSSQTPPAGFRIMRRDPGSGSRSSLTQSTPVSASNSDSERSEVTGAGSSGRTRLKDRKHMTIEEREAAYKEARERIFGEMKDDKEKESEKDKEKEKGKDESKNGGQKHKPGKESSGKRVPSSSSSQYSPHDELDLTLGLGRGRASGNRLYPSVSAQSTQPSSHWVPQAQLINGPHDTMIAPGSQPLLGGSFIPQQYHPTMVQSPSPDQIVPLGPYGQNGPFSGQSSPGYPAQYGGGLSHQVDLGQRAGGPFPHGLPGINNYLRPGAPVFSPGHNDSAARTMDQSRPSPGHAASGWNAATESTGATMGLPSQRYQPHYQQQQQQGQQQHQQTAENLPGQGQQSLHQHGHGFFHQQGFQQSPGQWQQSQLHSQFSSMQIHGGDGSSFSPFPPSTPSSAGASRSASSSSGASNSGSGPALGNSNHWPWVNLPSPDGSLGATANPGYPYNGQMGGVANASPAFQRPGFPQSSHLSRETAQAPNFGVDQFPALPGSQPRAMAHSSSSSSSSSAAGVWNTNVGRSEIRTSPWNGAGLLGATSGTTGSSGGSLFDPNTPSASMSSSYRALQGTSSDGLNDATNLARISRENLSQVLVPSAQGPGCLGGGPLLSFGARSVANSHSGSNGTNGVRRAASTSSAASSVAGSSQGGASSHHAGAKISRPDQGQQLERNSFDISPRVSLAPERKLNPSFVASEAILVVFELVEHSTCSEWYLPFTFVTVAWGRAIASPFAS</sequence>
<dbReference type="Proteomes" id="UP000245626">
    <property type="component" value="Unassembled WGS sequence"/>
</dbReference>
<evidence type="ECO:0000313" key="2">
    <source>
        <dbReference type="Proteomes" id="UP000245626"/>
    </source>
</evidence>
<proteinExistence type="predicted"/>
<dbReference type="EMBL" id="KZ820572">
    <property type="protein sequence ID" value="PWN47049.1"/>
    <property type="molecule type" value="Genomic_DNA"/>
</dbReference>
<keyword evidence="2" id="KW-1185">Reference proteome</keyword>
<gene>
    <name evidence="1" type="ORF">IE53DRAFT_371793</name>
</gene>
<accession>A0ACD0NMP4</accession>
<name>A0ACD0NMP4_9BASI</name>
<organism evidence="1 2">
    <name type="scientific">Violaceomyces palustris</name>
    <dbReference type="NCBI Taxonomy" id="1673888"/>
    <lineage>
        <taxon>Eukaryota</taxon>
        <taxon>Fungi</taxon>
        <taxon>Dikarya</taxon>
        <taxon>Basidiomycota</taxon>
        <taxon>Ustilaginomycotina</taxon>
        <taxon>Ustilaginomycetes</taxon>
        <taxon>Violaceomycetales</taxon>
        <taxon>Violaceomycetaceae</taxon>
        <taxon>Violaceomyces</taxon>
    </lineage>
</organism>
<evidence type="ECO:0000313" key="1">
    <source>
        <dbReference type="EMBL" id="PWN47049.1"/>
    </source>
</evidence>
<reference evidence="1 2" key="1">
    <citation type="journal article" date="2018" name="Mol. Biol. Evol.">
        <title>Broad Genomic Sampling Reveals a Smut Pathogenic Ancestry of the Fungal Clade Ustilaginomycotina.</title>
        <authorList>
            <person name="Kijpornyongpan T."/>
            <person name="Mondo S.J."/>
            <person name="Barry K."/>
            <person name="Sandor L."/>
            <person name="Lee J."/>
            <person name="Lipzen A."/>
            <person name="Pangilinan J."/>
            <person name="LaButti K."/>
            <person name="Hainaut M."/>
            <person name="Henrissat B."/>
            <person name="Grigoriev I.V."/>
            <person name="Spatafora J.W."/>
            <person name="Aime M.C."/>
        </authorList>
    </citation>
    <scope>NUCLEOTIDE SEQUENCE [LARGE SCALE GENOMIC DNA]</scope>
    <source>
        <strain evidence="1 2">SA 807</strain>
    </source>
</reference>